<comment type="caution">
    <text evidence="1">The sequence shown here is derived from an EMBL/GenBank/DDBJ whole genome shotgun (WGS) entry which is preliminary data.</text>
</comment>
<gene>
    <name evidence="1" type="ORF">CTEN210_02058</name>
</gene>
<dbReference type="AlphaFoldDB" id="A0AAD3CIT3"/>
<dbReference type="EMBL" id="BLLK01000020">
    <property type="protein sequence ID" value="GFH45584.1"/>
    <property type="molecule type" value="Genomic_DNA"/>
</dbReference>
<dbReference type="Proteomes" id="UP001054902">
    <property type="component" value="Unassembled WGS sequence"/>
</dbReference>
<dbReference type="InterPro" id="IPR052992">
    <property type="entry name" value="SDR_member_12"/>
</dbReference>
<organism evidence="1 2">
    <name type="scientific">Chaetoceros tenuissimus</name>
    <dbReference type="NCBI Taxonomy" id="426638"/>
    <lineage>
        <taxon>Eukaryota</taxon>
        <taxon>Sar</taxon>
        <taxon>Stramenopiles</taxon>
        <taxon>Ochrophyta</taxon>
        <taxon>Bacillariophyta</taxon>
        <taxon>Coscinodiscophyceae</taxon>
        <taxon>Chaetocerotophycidae</taxon>
        <taxon>Chaetocerotales</taxon>
        <taxon>Chaetocerotaceae</taxon>
        <taxon>Chaetoceros</taxon>
    </lineage>
</organism>
<dbReference type="SUPFAM" id="SSF51735">
    <property type="entry name" value="NAD(P)-binding Rossmann-fold domains"/>
    <property type="match status" value="1"/>
</dbReference>
<dbReference type="PANTHER" id="PTHR44656">
    <property type="entry name" value="DEHYDROGENASE/REDUCTASE SDR FAMILY MEMBER 12"/>
    <property type="match status" value="1"/>
</dbReference>
<reference evidence="1 2" key="1">
    <citation type="journal article" date="2021" name="Sci. Rep.">
        <title>The genome of the diatom Chaetoceros tenuissimus carries an ancient integrated fragment of an extant virus.</title>
        <authorList>
            <person name="Hongo Y."/>
            <person name="Kimura K."/>
            <person name="Takaki Y."/>
            <person name="Yoshida Y."/>
            <person name="Baba S."/>
            <person name="Kobayashi G."/>
            <person name="Nagasaki K."/>
            <person name="Hano T."/>
            <person name="Tomaru Y."/>
        </authorList>
    </citation>
    <scope>NUCLEOTIDE SEQUENCE [LARGE SCALE GENOMIC DNA]</scope>
    <source>
        <strain evidence="1 2">NIES-3715</strain>
    </source>
</reference>
<dbReference type="PRINTS" id="PR00081">
    <property type="entry name" value="GDHRDH"/>
</dbReference>
<proteinExistence type="predicted"/>
<keyword evidence="2" id="KW-1185">Reference proteome</keyword>
<evidence type="ECO:0000313" key="1">
    <source>
        <dbReference type="EMBL" id="GFH45584.1"/>
    </source>
</evidence>
<protein>
    <submittedName>
        <fullName evidence="1">NAD(P)-binding protein</fullName>
    </submittedName>
</protein>
<dbReference type="PANTHER" id="PTHR44656:SF7">
    <property type="entry name" value="DEHYDROGENASE_REDUCTASE SDR FAMILY MEMBER 12"/>
    <property type="match status" value="1"/>
</dbReference>
<evidence type="ECO:0000313" key="2">
    <source>
        <dbReference type="Proteomes" id="UP001054902"/>
    </source>
</evidence>
<dbReference type="Gene3D" id="3.40.50.720">
    <property type="entry name" value="NAD(P)-binding Rossmann-like Domain"/>
    <property type="match status" value="1"/>
</dbReference>
<dbReference type="InterPro" id="IPR036291">
    <property type="entry name" value="NAD(P)-bd_dom_sf"/>
</dbReference>
<name>A0AAD3CIT3_9STRA</name>
<dbReference type="Pfam" id="PF00106">
    <property type="entry name" value="adh_short"/>
    <property type="match status" value="1"/>
</dbReference>
<sequence>MLSRARFLFGTGLASTQFYTLGRLNFTKTGYIKHTQKYESPVQSRADVAMDDESSDGVNLEGKIIVVTGANQGIGKELATYCAAKQAKIYMVCRTRERAEKARDEIIKATSNTNVHVLLADVGELSQVKAIVDDLQSKESSIDCLVCNAGALLSDKRLTKDGGREVTFASHLLGSYYLTKLLTPQLKAAVDGGKEPKVIFVTSAGMYTTKFPDWKDATNTAEGQKYDGVMAYAYAKRAQVILAEEWEKNNDGITYLTAHPGWSGTQALEDWLADDQKYLQPLRTAWEGAEGISWMIGAPKNQLQNGALYLDRKVQPKHIAGLFMTEGTITKNSRDEINELLANLKKECGI</sequence>
<accession>A0AAD3CIT3</accession>
<dbReference type="InterPro" id="IPR002347">
    <property type="entry name" value="SDR_fam"/>
</dbReference>